<dbReference type="AlphaFoldDB" id="A0A1B2I1C2"/>
<organism evidence="3 4">
    <name type="scientific">Cloacibacillus porcorum</name>
    <dbReference type="NCBI Taxonomy" id="1197717"/>
    <lineage>
        <taxon>Bacteria</taxon>
        <taxon>Thermotogati</taxon>
        <taxon>Synergistota</taxon>
        <taxon>Synergistia</taxon>
        <taxon>Synergistales</taxon>
        <taxon>Synergistaceae</taxon>
        <taxon>Cloacibacillus</taxon>
    </lineage>
</organism>
<dbReference type="InterPro" id="IPR030821">
    <property type="entry name" value="Synergist_CTERM"/>
</dbReference>
<keyword evidence="1" id="KW-0472">Membrane</keyword>
<evidence type="ECO:0000256" key="2">
    <source>
        <dbReference type="SAM" id="SignalP"/>
    </source>
</evidence>
<sequence length="563" mass="59601">MLKRIRMFFVMLAVLMLIAAPAMATDVRNFTELKDAINAGGSITLQENITGITEGLILNQKDVVLDLNGKELSTTDNFNGTFIRVKGCSLKIDNDGAITSFGTTFYITEGGRLEITGPSSLTTIDSMLIGLDNKNGGNTLSISGNAKLNGKSGIAMIVAYALGSYANNISISAGEFHGGITIQGYDKAPENFQITGGAFKSNPSKYLKDNYEAVVESDSLYHVRAKTPAPADIYSLKFERDAVEVLVGAPTRVTTTLTQNGTELPDYGLELAGEVPEWLELKFEGNAVVLTASEEGKCDVTISAMVGGAIKTRAALTVNAVKTQPTPGPIDPAPKPVKPVIGNVSDDVKAEIKPELAVTEGDPAKAAKNIGDALTVEQLTIKDGNTIVKPEVAVKAANKLGTLSSVTSKDVVALPVFTTPAIDAYKDKTIMISYEVLGSDLKAKKPADVKVMKILGAENGELFTYASAITKDMDKKFTVMKDDDSGTIFTGDIDGYTMYRLALFIKDGGKFDLDGKKDGAVADPTVILGAEKRAPSGGCNAGFGVLALLLSLAALPLVYKRKK</sequence>
<evidence type="ECO:0000313" key="3">
    <source>
        <dbReference type="EMBL" id="ANZ43775.1"/>
    </source>
</evidence>
<dbReference type="NCBIfam" id="TIGR04564">
    <property type="entry name" value="Synergist_CTERM"/>
    <property type="match status" value="1"/>
</dbReference>
<dbReference type="Proteomes" id="UP000093044">
    <property type="component" value="Chromosome"/>
</dbReference>
<name>A0A1B2I1C2_9BACT</name>
<accession>A0A1B2I1C2</accession>
<keyword evidence="1" id="KW-0812">Transmembrane</keyword>
<evidence type="ECO:0008006" key="5">
    <source>
        <dbReference type="Google" id="ProtNLM"/>
    </source>
</evidence>
<evidence type="ECO:0000256" key="1">
    <source>
        <dbReference type="SAM" id="Phobius"/>
    </source>
</evidence>
<gene>
    <name evidence="3" type="ORF">BED41_00845</name>
</gene>
<dbReference type="KEGG" id="cpor:BED41_00845"/>
<protein>
    <recommendedName>
        <fullName evidence="5">MBG domain-containing protein</fullName>
    </recommendedName>
</protein>
<feature type="transmembrane region" description="Helical" evidence="1">
    <location>
        <begin position="541"/>
        <end position="559"/>
    </location>
</feature>
<keyword evidence="4" id="KW-1185">Reference proteome</keyword>
<keyword evidence="1" id="KW-1133">Transmembrane helix</keyword>
<dbReference type="EMBL" id="CP016757">
    <property type="protein sequence ID" value="ANZ43775.1"/>
    <property type="molecule type" value="Genomic_DNA"/>
</dbReference>
<keyword evidence="2" id="KW-0732">Signal</keyword>
<feature type="signal peptide" evidence="2">
    <location>
        <begin position="1"/>
        <end position="24"/>
    </location>
</feature>
<evidence type="ECO:0000313" key="4">
    <source>
        <dbReference type="Proteomes" id="UP000093044"/>
    </source>
</evidence>
<proteinExistence type="predicted"/>
<reference evidence="3" key="1">
    <citation type="submission" date="2016-08" db="EMBL/GenBank/DDBJ databases">
        <title>Complete genome of Cloacibacillus porcorum.</title>
        <authorList>
            <person name="Looft T."/>
            <person name="Bayles D.O."/>
            <person name="Alt D.P."/>
        </authorList>
    </citation>
    <scope>NUCLEOTIDE SEQUENCE [LARGE SCALE GENOMIC DNA]</scope>
    <source>
        <strain evidence="3">CL-84</strain>
    </source>
</reference>
<feature type="chain" id="PRO_5008538897" description="MBG domain-containing protein" evidence="2">
    <location>
        <begin position="25"/>
        <end position="563"/>
    </location>
</feature>